<accession>A0A0A1U119</accession>
<protein>
    <recommendedName>
        <fullName evidence="5">Probable acetate kinase</fullName>
        <ecNumber evidence="5">2.7.2.1</ecNumber>
    </recommendedName>
    <alternativeName>
        <fullName evidence="5">Acetokinase</fullName>
    </alternativeName>
</protein>
<comment type="caution">
    <text evidence="5">Lacks conserved residue(s) required for the propagation of feature annotation.</text>
</comment>
<evidence type="ECO:0000313" key="6">
    <source>
        <dbReference type="EMBL" id="ELP87733.1"/>
    </source>
</evidence>
<dbReference type="NCBIfam" id="TIGR00016">
    <property type="entry name" value="ackA"/>
    <property type="match status" value="1"/>
</dbReference>
<dbReference type="GO" id="GO:0006083">
    <property type="term" value="P:acetate metabolic process"/>
    <property type="evidence" value="ECO:0007669"/>
    <property type="project" value="TreeGrafter"/>
</dbReference>
<dbReference type="PIRSF" id="PIRSF000722">
    <property type="entry name" value="Acetate_prop_kin"/>
    <property type="match status" value="1"/>
</dbReference>
<dbReference type="GO" id="GO:0008776">
    <property type="term" value="F:acetate kinase activity"/>
    <property type="evidence" value="ECO:0007669"/>
    <property type="project" value="UniProtKB-UniRule"/>
</dbReference>
<dbReference type="InterPro" id="IPR043129">
    <property type="entry name" value="ATPase_NBD"/>
</dbReference>
<feature type="binding site" evidence="5">
    <location>
        <position position="85"/>
    </location>
    <ligand>
        <name>substrate</name>
    </ligand>
</feature>
<organism evidence="6 7">
    <name type="scientific">Entamoeba invadens IP1</name>
    <dbReference type="NCBI Taxonomy" id="370355"/>
    <lineage>
        <taxon>Eukaryota</taxon>
        <taxon>Amoebozoa</taxon>
        <taxon>Evosea</taxon>
        <taxon>Archamoebae</taxon>
        <taxon>Mastigamoebida</taxon>
        <taxon>Entamoebidae</taxon>
        <taxon>Entamoeba</taxon>
    </lineage>
</organism>
<comment type="similarity">
    <text evidence="5">Belongs to the acetokinase family.</text>
</comment>
<sequence>MPHILVFNVGSSSLTYKLFENTKEIIKGKANRVNVTGAELPFIEHHINGKTITIETGPLNHQEAARLIIKFLKENKFTIDIVGHRFVHGGSYFKTSAVIEGPVLKELKSCIPLAPIHNPASYSVIEVALTELPNTKQYVAIDTAFHSTINKTQRTYAIPEPFQSQYLKFGFHGLSYEFVLTSLKERMDVDKLKIVACHLGTGGSSCCAILNGKSYDTSMGNSTLAGLVMSTRCGDIDPSIPINIVEQIGIQKTVDLLNKRSGLFGVSETSCDIRDLLKEIKENGQKAEKCALAFDLYINQLTKTIGGLMVEIGGLDMLVFTDQVGLEVPEVRKAVCNKLEFLGVELDSEKNEKSRGKEIEFISTEKSRMKICVVPNDEELVILKKGSELFQFCN</sequence>
<evidence type="ECO:0000256" key="2">
    <source>
        <dbReference type="ARBA" id="ARBA00022741"/>
    </source>
</evidence>
<dbReference type="PRINTS" id="PR00471">
    <property type="entry name" value="ACETATEKNASE"/>
</dbReference>
<keyword evidence="1 5" id="KW-0808">Transferase</keyword>
<keyword evidence="2 5" id="KW-0547">Nucleotide-binding</keyword>
<keyword evidence="7" id="KW-1185">Reference proteome</keyword>
<dbReference type="RefSeq" id="XP_004254504.1">
    <property type="nucleotide sequence ID" value="XM_004254456.1"/>
</dbReference>
<keyword evidence="3 5" id="KW-0418">Kinase</keyword>
<feature type="active site" description="Proton donor/acceptor" evidence="5">
    <location>
        <position position="142"/>
    </location>
</feature>
<dbReference type="GO" id="GO:0000287">
    <property type="term" value="F:magnesium ion binding"/>
    <property type="evidence" value="ECO:0007669"/>
    <property type="project" value="UniProtKB-UniRule"/>
</dbReference>
<dbReference type="EMBL" id="KB206788">
    <property type="protein sequence ID" value="ELP87733.1"/>
    <property type="molecule type" value="Genomic_DNA"/>
</dbReference>
<feature type="site" description="Transition state stabilizer" evidence="5">
    <location>
        <position position="172"/>
    </location>
</feature>
<gene>
    <name evidence="6" type="ORF">EIN_410760</name>
</gene>
<keyword evidence="4 5" id="KW-0067">ATP-binding</keyword>
<dbReference type="PANTHER" id="PTHR21060">
    <property type="entry name" value="ACETATE KINASE"/>
    <property type="match status" value="1"/>
</dbReference>
<dbReference type="Pfam" id="PF00871">
    <property type="entry name" value="Acetate_kinase"/>
    <property type="match status" value="1"/>
</dbReference>
<dbReference type="InterPro" id="IPR000890">
    <property type="entry name" value="Aliphatic_acid_kin_short-chain"/>
</dbReference>
<dbReference type="OMA" id="HKYVSQR"/>
<evidence type="ECO:0000256" key="1">
    <source>
        <dbReference type="ARBA" id="ARBA00022679"/>
    </source>
</evidence>
<dbReference type="GO" id="GO:0005524">
    <property type="term" value="F:ATP binding"/>
    <property type="evidence" value="ECO:0007669"/>
    <property type="project" value="UniProtKB-KW"/>
</dbReference>
<dbReference type="GO" id="GO:0006085">
    <property type="term" value="P:acetyl-CoA biosynthetic process"/>
    <property type="evidence" value="ECO:0007669"/>
    <property type="project" value="UniProtKB-UniRule"/>
</dbReference>
<dbReference type="UniPathway" id="UPA00340">
    <property type="reaction ID" value="UER00458"/>
</dbReference>
<dbReference type="PANTHER" id="PTHR21060:SF15">
    <property type="entry name" value="ACETATE KINASE-RELATED"/>
    <property type="match status" value="1"/>
</dbReference>
<dbReference type="GeneID" id="14886780"/>
<comment type="catalytic activity">
    <reaction evidence="5">
        <text>acetate + ATP = acetyl phosphate + ADP</text>
        <dbReference type="Rhea" id="RHEA:11352"/>
        <dbReference type="ChEBI" id="CHEBI:22191"/>
        <dbReference type="ChEBI" id="CHEBI:30089"/>
        <dbReference type="ChEBI" id="CHEBI:30616"/>
        <dbReference type="ChEBI" id="CHEBI:456216"/>
        <dbReference type="EC" id="2.7.2.1"/>
    </reaction>
</comment>
<dbReference type="HAMAP" id="MF_00020">
    <property type="entry name" value="Acetate_kinase"/>
    <property type="match status" value="1"/>
</dbReference>
<feature type="binding site" evidence="5">
    <location>
        <begin position="272"/>
        <end position="274"/>
    </location>
    <ligand>
        <name>ATP</name>
        <dbReference type="ChEBI" id="CHEBI:30616"/>
    </ligand>
</feature>
<dbReference type="EC" id="2.7.2.1" evidence="5"/>
<dbReference type="VEuPathDB" id="AmoebaDB:EIN_410760"/>
<proteinExistence type="inferred from homology"/>
<name>A0A0A1U119_ENTIV</name>
<dbReference type="KEGG" id="eiv:EIN_410760"/>
<keyword evidence="5" id="KW-0460">Magnesium</keyword>
<feature type="binding site" evidence="5">
    <location>
        <position position="8"/>
    </location>
    <ligand>
        <name>Mg(2+)</name>
        <dbReference type="ChEBI" id="CHEBI:18420"/>
    </ligand>
</feature>
<dbReference type="AlphaFoldDB" id="A0A0A1U119"/>
<evidence type="ECO:0000313" key="7">
    <source>
        <dbReference type="Proteomes" id="UP000014680"/>
    </source>
</evidence>
<dbReference type="InterPro" id="IPR004372">
    <property type="entry name" value="Ac/propionate_kinase"/>
</dbReference>
<dbReference type="Proteomes" id="UP000014680">
    <property type="component" value="Unassembled WGS sequence"/>
</dbReference>
<dbReference type="Gene3D" id="3.30.420.40">
    <property type="match status" value="2"/>
</dbReference>
<feature type="site" description="Transition state stabilizer" evidence="5">
    <location>
        <position position="232"/>
    </location>
</feature>
<comment type="pathway">
    <text evidence="5">Metabolic intermediate biosynthesis; acetyl-CoA biosynthesis; acetyl-CoA from acetate: step 1/2.</text>
</comment>
<comment type="cofactor">
    <cofactor evidence="5">
        <name>Mg(2+)</name>
        <dbReference type="ChEBI" id="CHEBI:18420"/>
    </cofactor>
</comment>
<evidence type="ECO:0000256" key="4">
    <source>
        <dbReference type="ARBA" id="ARBA00022840"/>
    </source>
</evidence>
<evidence type="ECO:0000256" key="3">
    <source>
        <dbReference type="ARBA" id="ARBA00022777"/>
    </source>
</evidence>
<reference evidence="6" key="1">
    <citation type="submission" date="2012-10" db="EMBL/GenBank/DDBJ databases">
        <authorList>
            <person name="Zafar N."/>
            <person name="Inman J."/>
            <person name="Hall N."/>
            <person name="Lorenzi H."/>
            <person name="Caler E."/>
        </authorList>
    </citation>
    <scope>NUCLEOTIDE SEQUENCE [LARGE SCALE GENOMIC DNA]</scope>
    <source>
        <strain evidence="6">IP1</strain>
    </source>
</reference>
<dbReference type="SUPFAM" id="SSF53067">
    <property type="entry name" value="Actin-like ATPase domain"/>
    <property type="match status" value="2"/>
</dbReference>
<feature type="binding site" evidence="5">
    <location>
        <position position="378"/>
    </location>
    <ligand>
        <name>Mg(2+)</name>
        <dbReference type="ChEBI" id="CHEBI:18420"/>
    </ligand>
</feature>
<keyword evidence="5" id="KW-0479">Metal-binding</keyword>
<evidence type="ECO:0000256" key="5">
    <source>
        <dbReference type="HAMAP-Rule" id="MF_03131"/>
    </source>
</evidence>
<dbReference type="OrthoDB" id="67445at2759"/>